<organism evidence="3 4">
    <name type="scientific">Stieleria bergensis</name>
    <dbReference type="NCBI Taxonomy" id="2528025"/>
    <lineage>
        <taxon>Bacteria</taxon>
        <taxon>Pseudomonadati</taxon>
        <taxon>Planctomycetota</taxon>
        <taxon>Planctomycetia</taxon>
        <taxon>Pirellulales</taxon>
        <taxon>Pirellulaceae</taxon>
        <taxon>Stieleria</taxon>
    </lineage>
</organism>
<evidence type="ECO:0000259" key="2">
    <source>
        <dbReference type="Pfam" id="PF07596"/>
    </source>
</evidence>
<dbReference type="AlphaFoldDB" id="A0A517SZM6"/>
<evidence type="ECO:0000313" key="4">
    <source>
        <dbReference type="Proteomes" id="UP000315003"/>
    </source>
</evidence>
<evidence type="ECO:0000313" key="3">
    <source>
        <dbReference type="EMBL" id="QDT61600.1"/>
    </source>
</evidence>
<evidence type="ECO:0000256" key="1">
    <source>
        <dbReference type="SAM" id="SignalP"/>
    </source>
</evidence>
<dbReference type="Pfam" id="PF07596">
    <property type="entry name" value="SBP_bac_10"/>
    <property type="match status" value="1"/>
</dbReference>
<keyword evidence="1" id="KW-0732">Signal</keyword>
<proteinExistence type="predicted"/>
<dbReference type="Proteomes" id="UP000315003">
    <property type="component" value="Chromosome"/>
</dbReference>
<keyword evidence="4" id="KW-1185">Reference proteome</keyword>
<name>A0A517SZM6_9BACT</name>
<dbReference type="InterPro" id="IPR045584">
    <property type="entry name" value="Pilin-like"/>
</dbReference>
<dbReference type="SUPFAM" id="SSF54523">
    <property type="entry name" value="Pili subunits"/>
    <property type="match status" value="1"/>
</dbReference>
<feature type="chain" id="PRO_5021779490" description="DUF1559 domain-containing protein" evidence="1">
    <location>
        <begin position="35"/>
        <end position="559"/>
    </location>
</feature>
<protein>
    <recommendedName>
        <fullName evidence="2">DUF1559 domain-containing protein</fullName>
    </recommendedName>
</protein>
<gene>
    <name evidence="3" type="ORF">SV7mr_41370</name>
</gene>
<dbReference type="RefSeq" id="WP_145275773.1">
    <property type="nucleotide sequence ID" value="NZ_CP036272.1"/>
</dbReference>
<dbReference type="OrthoDB" id="285651at2"/>
<dbReference type="EMBL" id="CP036272">
    <property type="protein sequence ID" value="QDT61600.1"/>
    <property type="molecule type" value="Genomic_DNA"/>
</dbReference>
<sequence precursor="true">MTLLTFARNSTALTRCAALLLCFAANLLPGIASAQAPAASGEAVPKMAAEMIPDDAIAAVFMSPTRMMKSPDWEMMPVEVLQAVALENLGIDPYQVDGITVMGGVPGLNGPVGGAVIEFNRDVAVESLKFIDELREGEYLGMKVYEIPENPPLRLHQLNARTWLIGVGGYVKRMAQANQFPKGKLAELATKINAPDGITVIASLDLVGPMITGLLQSVEGQIPPPIKDVVKIAQWTDAIYINTVIAPLGGSTKISLLAKDAESAAELESLINRSIDFGAQAMIATMRSEMDLEDPVQQSFISYMNRVSKVFTEAMRPKTNGTVVRVEINSSASVASTGVLVGLLLPAVQAARTAARRMSTSNNLKQIGLAMHNYHSAFKKLPAQAITNDDGEALLSWRVAILPYIEEQALYERFHLDEPWNSPHNRQLIDEMPAVYESLNMVLPAGETVMQVPLGDKDSKEPVFFTKGRQTGFRDVLDGLSNTPMVVQVDPQDAVTWTKPADWEVNLDNAKQGVGAAEPGGFHILLGDGAVIFIAESIDKKLWRAMLTRAGGERVQQGF</sequence>
<feature type="domain" description="DUF1559" evidence="2">
    <location>
        <begin position="349"/>
        <end position="501"/>
    </location>
</feature>
<dbReference type="InterPro" id="IPR011453">
    <property type="entry name" value="DUF1559"/>
</dbReference>
<dbReference type="PANTHER" id="PTHR30093:SF2">
    <property type="entry name" value="TYPE II SECRETION SYSTEM PROTEIN H"/>
    <property type="match status" value="1"/>
</dbReference>
<accession>A0A517SZM6</accession>
<dbReference type="PANTHER" id="PTHR30093">
    <property type="entry name" value="GENERAL SECRETION PATHWAY PROTEIN G"/>
    <property type="match status" value="1"/>
</dbReference>
<feature type="signal peptide" evidence="1">
    <location>
        <begin position="1"/>
        <end position="34"/>
    </location>
</feature>
<reference evidence="3 4" key="1">
    <citation type="submission" date="2019-02" db="EMBL/GenBank/DDBJ databases">
        <title>Deep-cultivation of Planctomycetes and their phenomic and genomic characterization uncovers novel biology.</title>
        <authorList>
            <person name="Wiegand S."/>
            <person name="Jogler M."/>
            <person name="Boedeker C."/>
            <person name="Pinto D."/>
            <person name="Vollmers J."/>
            <person name="Rivas-Marin E."/>
            <person name="Kohn T."/>
            <person name="Peeters S.H."/>
            <person name="Heuer A."/>
            <person name="Rast P."/>
            <person name="Oberbeckmann S."/>
            <person name="Bunk B."/>
            <person name="Jeske O."/>
            <person name="Meyerdierks A."/>
            <person name="Storesund J.E."/>
            <person name="Kallscheuer N."/>
            <person name="Luecker S."/>
            <person name="Lage O.M."/>
            <person name="Pohl T."/>
            <person name="Merkel B.J."/>
            <person name="Hornburger P."/>
            <person name="Mueller R.-W."/>
            <person name="Bruemmer F."/>
            <person name="Labrenz M."/>
            <person name="Spormann A.M."/>
            <person name="Op den Camp H."/>
            <person name="Overmann J."/>
            <person name="Amann R."/>
            <person name="Jetten M.S.M."/>
            <person name="Mascher T."/>
            <person name="Medema M.H."/>
            <person name="Devos D.P."/>
            <person name="Kaster A.-K."/>
            <person name="Ovreas L."/>
            <person name="Rohde M."/>
            <person name="Galperin M.Y."/>
            <person name="Jogler C."/>
        </authorList>
    </citation>
    <scope>NUCLEOTIDE SEQUENCE [LARGE SCALE GENOMIC DNA]</scope>
    <source>
        <strain evidence="3 4">SV_7m_r</strain>
    </source>
</reference>